<organism evidence="3 4">
    <name type="scientific">Marinicauda salina</name>
    <dbReference type="NCBI Taxonomy" id="2135793"/>
    <lineage>
        <taxon>Bacteria</taxon>
        <taxon>Pseudomonadati</taxon>
        <taxon>Pseudomonadota</taxon>
        <taxon>Alphaproteobacteria</taxon>
        <taxon>Maricaulales</taxon>
        <taxon>Maricaulaceae</taxon>
        <taxon>Marinicauda</taxon>
    </lineage>
</organism>
<gene>
    <name evidence="3" type="ORF">DDZ18_10395</name>
</gene>
<evidence type="ECO:0000313" key="4">
    <source>
        <dbReference type="Proteomes" id="UP000245168"/>
    </source>
</evidence>
<proteinExistence type="predicted"/>
<dbReference type="EMBL" id="QEXV01000004">
    <property type="protein sequence ID" value="PWE17100.1"/>
    <property type="molecule type" value="Genomic_DNA"/>
</dbReference>
<feature type="domain" description="HTH cro/C1-type" evidence="2">
    <location>
        <begin position="5"/>
        <end position="59"/>
    </location>
</feature>
<dbReference type="AlphaFoldDB" id="A0A2U2BSY2"/>
<dbReference type="Pfam" id="PF01381">
    <property type="entry name" value="HTH_3"/>
    <property type="match status" value="1"/>
</dbReference>
<dbReference type="GO" id="GO:0003677">
    <property type="term" value="F:DNA binding"/>
    <property type="evidence" value="ECO:0007669"/>
    <property type="project" value="UniProtKB-KW"/>
</dbReference>
<evidence type="ECO:0000259" key="2">
    <source>
        <dbReference type="PROSITE" id="PS50943"/>
    </source>
</evidence>
<dbReference type="PANTHER" id="PTHR46558">
    <property type="entry name" value="TRACRIPTIONAL REGULATORY PROTEIN-RELATED-RELATED"/>
    <property type="match status" value="1"/>
</dbReference>
<keyword evidence="1" id="KW-0238">DNA-binding</keyword>
<evidence type="ECO:0000256" key="1">
    <source>
        <dbReference type="ARBA" id="ARBA00023125"/>
    </source>
</evidence>
<dbReference type="InterPro" id="IPR001387">
    <property type="entry name" value="Cro/C1-type_HTH"/>
</dbReference>
<dbReference type="SUPFAM" id="SSF47413">
    <property type="entry name" value="lambda repressor-like DNA-binding domains"/>
    <property type="match status" value="1"/>
</dbReference>
<dbReference type="Gene3D" id="1.10.260.40">
    <property type="entry name" value="lambda repressor-like DNA-binding domains"/>
    <property type="match status" value="1"/>
</dbReference>
<sequence length="67" mass="7362">MKNRIRVLRAERRWSQAELGERVGVSRQAINAVESGKHVPSLALAFGIAQAFGLSIEEVFEPPDSVS</sequence>
<dbReference type="PANTHER" id="PTHR46558:SF4">
    <property type="entry name" value="DNA-BIDING PHAGE PROTEIN"/>
    <property type="match status" value="1"/>
</dbReference>
<protein>
    <submittedName>
        <fullName evidence="3">Transcriptional regulator</fullName>
    </submittedName>
</protein>
<dbReference type="Proteomes" id="UP000245168">
    <property type="component" value="Unassembled WGS sequence"/>
</dbReference>
<comment type="caution">
    <text evidence="3">The sequence shown here is derived from an EMBL/GenBank/DDBJ whole genome shotgun (WGS) entry which is preliminary data.</text>
</comment>
<reference evidence="4" key="1">
    <citation type="submission" date="2018-05" db="EMBL/GenBank/DDBJ databases">
        <authorList>
            <person name="Liu B.-T."/>
        </authorList>
    </citation>
    <scope>NUCLEOTIDE SEQUENCE [LARGE SCALE GENOMIC DNA]</scope>
    <source>
        <strain evidence="4">WD6-1</strain>
    </source>
</reference>
<keyword evidence="4" id="KW-1185">Reference proteome</keyword>
<dbReference type="SMART" id="SM00530">
    <property type="entry name" value="HTH_XRE"/>
    <property type="match status" value="1"/>
</dbReference>
<name>A0A2U2BSY2_9PROT</name>
<evidence type="ECO:0000313" key="3">
    <source>
        <dbReference type="EMBL" id="PWE17100.1"/>
    </source>
</evidence>
<dbReference type="OrthoDB" id="3034420at2"/>
<dbReference type="PROSITE" id="PS50943">
    <property type="entry name" value="HTH_CROC1"/>
    <property type="match status" value="1"/>
</dbReference>
<accession>A0A2U2BSY2</accession>
<dbReference type="InterPro" id="IPR010982">
    <property type="entry name" value="Lambda_DNA-bd_dom_sf"/>
</dbReference>
<dbReference type="RefSeq" id="WP_109253324.1">
    <property type="nucleotide sequence ID" value="NZ_QEXV01000004.1"/>
</dbReference>
<dbReference type="CDD" id="cd00093">
    <property type="entry name" value="HTH_XRE"/>
    <property type="match status" value="1"/>
</dbReference>